<evidence type="ECO:0000313" key="2">
    <source>
        <dbReference type="EMBL" id="MBK1670857.1"/>
    </source>
</evidence>
<name>A0ABS1DK63_9PROT</name>
<organism evidence="2 3">
    <name type="scientific">Rhodovibrio sodomensis</name>
    <dbReference type="NCBI Taxonomy" id="1088"/>
    <lineage>
        <taxon>Bacteria</taxon>
        <taxon>Pseudomonadati</taxon>
        <taxon>Pseudomonadota</taxon>
        <taxon>Alphaproteobacteria</taxon>
        <taxon>Rhodospirillales</taxon>
        <taxon>Rhodovibrionaceae</taxon>
        <taxon>Rhodovibrio</taxon>
    </lineage>
</organism>
<feature type="compositionally biased region" description="Polar residues" evidence="1">
    <location>
        <begin position="177"/>
        <end position="186"/>
    </location>
</feature>
<proteinExistence type="predicted"/>
<evidence type="ECO:0000313" key="3">
    <source>
        <dbReference type="Proteomes" id="UP001296873"/>
    </source>
</evidence>
<dbReference type="EMBL" id="NRRL01000123">
    <property type="protein sequence ID" value="MBK1670857.1"/>
    <property type="molecule type" value="Genomic_DNA"/>
</dbReference>
<evidence type="ECO:0000256" key="1">
    <source>
        <dbReference type="SAM" id="MobiDB-lite"/>
    </source>
</evidence>
<protein>
    <submittedName>
        <fullName evidence="2">Uncharacterized protein</fullName>
    </submittedName>
</protein>
<accession>A0ABS1DK63</accession>
<sequence length="186" mass="19760">MLWGGRIKKRTGANLSDWPTDLVEGLRTLLKGGVAVERAEQALTIARSLPHGHVAAVLGTAERLRLPKLLLGRRSRPADARSRDLVLAMIAQRILQPGSMGSHTDVAAVGHGYSAARAGGVAASSDWQSACSVSTALSRPETAQSSCCSCGSAPRSDPRKTRPVQWGVADRHPDPSRPTNRSIRPC</sequence>
<keyword evidence="3" id="KW-1185">Reference proteome</keyword>
<comment type="caution">
    <text evidence="2">The sequence shown here is derived from an EMBL/GenBank/DDBJ whole genome shotgun (WGS) entry which is preliminary data.</text>
</comment>
<dbReference type="Proteomes" id="UP001296873">
    <property type="component" value="Unassembled WGS sequence"/>
</dbReference>
<reference evidence="2 3" key="1">
    <citation type="journal article" date="2020" name="Microorganisms">
        <title>Osmotic Adaptation and Compatible Solute Biosynthesis of Phototrophic Bacteria as Revealed from Genome Analyses.</title>
        <authorList>
            <person name="Imhoff J.F."/>
            <person name="Rahn T."/>
            <person name="Kunzel S."/>
            <person name="Keller A."/>
            <person name="Neulinger S.C."/>
        </authorList>
    </citation>
    <scope>NUCLEOTIDE SEQUENCE [LARGE SCALE GENOMIC DNA]</scope>
    <source>
        <strain evidence="2 3">DSM 9895</strain>
    </source>
</reference>
<feature type="region of interest" description="Disordered" evidence="1">
    <location>
        <begin position="143"/>
        <end position="186"/>
    </location>
</feature>
<gene>
    <name evidence="2" type="ORF">CKO28_22840</name>
</gene>